<keyword evidence="2" id="KW-1185">Reference proteome</keyword>
<reference evidence="3" key="1">
    <citation type="submission" date="2025-08" db="UniProtKB">
        <authorList>
            <consortium name="RefSeq"/>
        </authorList>
    </citation>
    <scope>IDENTIFICATION</scope>
    <source>
        <strain evidence="3">OHB3-1</strain>
    </source>
</reference>
<dbReference type="InterPro" id="IPR001810">
    <property type="entry name" value="F-box_dom"/>
</dbReference>
<dbReference type="SUPFAM" id="SSF81383">
    <property type="entry name" value="F-box domain"/>
    <property type="match status" value="1"/>
</dbReference>
<dbReference type="PANTHER" id="PTHR32278:SF15">
    <property type="entry name" value="F-BOX PROTEIN PP2-B13-RELATED"/>
    <property type="match status" value="1"/>
</dbReference>
<dbReference type="RefSeq" id="XP_022156423.1">
    <property type="nucleotide sequence ID" value="XM_022300731.1"/>
</dbReference>
<dbReference type="InterPro" id="IPR025886">
    <property type="entry name" value="PP2-like"/>
</dbReference>
<accession>A0A6J1DQK9</accession>
<dbReference type="InterPro" id="IPR036047">
    <property type="entry name" value="F-box-like_dom_sf"/>
</dbReference>
<dbReference type="Pfam" id="PF14299">
    <property type="entry name" value="PP2"/>
    <property type="match status" value="1"/>
</dbReference>
<protein>
    <submittedName>
        <fullName evidence="3">F-box protein VBF-like</fullName>
    </submittedName>
</protein>
<gene>
    <name evidence="3" type="primary">LOC111023316</name>
</gene>
<dbReference type="CDD" id="cd22162">
    <property type="entry name" value="F-box_AtSKIP3-like"/>
    <property type="match status" value="1"/>
</dbReference>
<evidence type="ECO:0000313" key="3">
    <source>
        <dbReference type="RefSeq" id="XP_022156423.1"/>
    </source>
</evidence>
<organism evidence="2 3">
    <name type="scientific">Momordica charantia</name>
    <name type="common">Bitter gourd</name>
    <name type="synonym">Balsam pear</name>
    <dbReference type="NCBI Taxonomy" id="3673"/>
    <lineage>
        <taxon>Eukaryota</taxon>
        <taxon>Viridiplantae</taxon>
        <taxon>Streptophyta</taxon>
        <taxon>Embryophyta</taxon>
        <taxon>Tracheophyta</taxon>
        <taxon>Spermatophyta</taxon>
        <taxon>Magnoliopsida</taxon>
        <taxon>eudicotyledons</taxon>
        <taxon>Gunneridae</taxon>
        <taxon>Pentapetalae</taxon>
        <taxon>rosids</taxon>
        <taxon>fabids</taxon>
        <taxon>Cucurbitales</taxon>
        <taxon>Cucurbitaceae</taxon>
        <taxon>Momordiceae</taxon>
        <taxon>Momordica</taxon>
    </lineage>
</organism>
<dbReference type="PANTHER" id="PTHR32278">
    <property type="entry name" value="F-BOX DOMAIN-CONTAINING PROTEIN"/>
    <property type="match status" value="1"/>
</dbReference>
<sequence length="296" mass="32927">MAGILSIGMLPEDCVSTILSLTTPSDVGRLSVVSSAFRSAAESDVVWGRFLPNNYAHILAAADISGESPFCSKREIFFRLCSPLLLDGGKKSLELEKISAKICYTLSARELSISWSSDPLCWSWKNHSHSRFAEVAELRTVSWLEISGKIRTKTVSSNTLYGAYLLVKISDRAYGLDLVPAQVCVQVGDGAQAQVSEGSVWLQRKDKKKEDIECLFYGNRRERVRKLVGNGEKMEENGSIRVLKEREDGWLEIELGEFFSGENGTDEEVKMSLMEIKGFQLKAGLVLQGIQIRPKH</sequence>
<dbReference type="Proteomes" id="UP000504603">
    <property type="component" value="Unplaced"/>
</dbReference>
<name>A0A6J1DQK9_MOMCH</name>
<feature type="domain" description="F-box" evidence="1">
    <location>
        <begin position="4"/>
        <end position="50"/>
    </location>
</feature>
<evidence type="ECO:0000313" key="2">
    <source>
        <dbReference type="Proteomes" id="UP000504603"/>
    </source>
</evidence>
<dbReference type="AlphaFoldDB" id="A0A6J1DQK9"/>
<proteinExistence type="predicted"/>
<dbReference type="GeneID" id="111023316"/>
<dbReference type="PROSITE" id="PS50181">
    <property type="entry name" value="FBOX"/>
    <property type="match status" value="1"/>
</dbReference>
<dbReference type="Pfam" id="PF12937">
    <property type="entry name" value="F-box-like"/>
    <property type="match status" value="1"/>
</dbReference>
<dbReference type="KEGG" id="mcha:111023316"/>
<dbReference type="OrthoDB" id="1918565at2759"/>
<evidence type="ECO:0000259" key="1">
    <source>
        <dbReference type="PROSITE" id="PS50181"/>
    </source>
</evidence>